<dbReference type="SUPFAM" id="SSF56655">
    <property type="entry name" value="Carbohydrate phosphatase"/>
    <property type="match status" value="1"/>
</dbReference>
<keyword evidence="6 7" id="KW-0460">Magnesium</keyword>
<dbReference type="InterPro" id="IPR033942">
    <property type="entry name" value="IMPase"/>
</dbReference>
<dbReference type="Pfam" id="PF00459">
    <property type="entry name" value="Inositol_P"/>
    <property type="match status" value="1"/>
</dbReference>
<accession>A0ABU0GE59</accession>
<keyword evidence="5 7" id="KW-0378">Hydrolase</keyword>
<dbReference type="PROSITE" id="PS00630">
    <property type="entry name" value="IMP_2"/>
    <property type="match status" value="1"/>
</dbReference>
<dbReference type="PROSITE" id="PS00629">
    <property type="entry name" value="IMP_1"/>
    <property type="match status" value="1"/>
</dbReference>
<dbReference type="Gene3D" id="3.30.540.10">
    <property type="entry name" value="Fructose-1,6-Bisphosphatase, subunit A, domain 1"/>
    <property type="match status" value="1"/>
</dbReference>
<comment type="catalytic activity">
    <reaction evidence="1 7">
        <text>a myo-inositol phosphate + H2O = myo-inositol + phosphate</text>
        <dbReference type="Rhea" id="RHEA:24056"/>
        <dbReference type="ChEBI" id="CHEBI:15377"/>
        <dbReference type="ChEBI" id="CHEBI:17268"/>
        <dbReference type="ChEBI" id="CHEBI:43474"/>
        <dbReference type="ChEBI" id="CHEBI:84139"/>
        <dbReference type="EC" id="3.1.3.25"/>
    </reaction>
</comment>
<evidence type="ECO:0000256" key="5">
    <source>
        <dbReference type="ARBA" id="ARBA00022801"/>
    </source>
</evidence>
<keyword evidence="4 7" id="KW-0479">Metal-binding</keyword>
<dbReference type="RefSeq" id="WP_070318915.1">
    <property type="nucleotide sequence ID" value="NZ_CP194061.1"/>
</dbReference>
<dbReference type="Proteomes" id="UP001240250">
    <property type="component" value="Unassembled WGS sequence"/>
</dbReference>
<comment type="cofactor">
    <cofactor evidence="2 7">
        <name>Mg(2+)</name>
        <dbReference type="ChEBI" id="CHEBI:18420"/>
    </cofactor>
</comment>
<dbReference type="EMBL" id="JAUSVM010000001">
    <property type="protein sequence ID" value="MDQ0423647.1"/>
    <property type="molecule type" value="Genomic_DNA"/>
</dbReference>
<dbReference type="InterPro" id="IPR020583">
    <property type="entry name" value="Inositol_monoP_metal-BS"/>
</dbReference>
<protein>
    <recommendedName>
        <fullName evidence="7">Inositol-1-monophosphatase</fullName>
        <ecNumber evidence="7">3.1.3.25</ecNumber>
    </recommendedName>
</protein>
<evidence type="ECO:0000256" key="2">
    <source>
        <dbReference type="ARBA" id="ARBA00001946"/>
    </source>
</evidence>
<dbReference type="InterPro" id="IPR000760">
    <property type="entry name" value="Inositol_monophosphatase-like"/>
</dbReference>
<evidence type="ECO:0000256" key="7">
    <source>
        <dbReference type="RuleBase" id="RU364068"/>
    </source>
</evidence>
<dbReference type="PANTHER" id="PTHR20854:SF4">
    <property type="entry name" value="INOSITOL-1-MONOPHOSPHATASE-RELATED"/>
    <property type="match status" value="1"/>
</dbReference>
<reference evidence="8 9" key="1">
    <citation type="submission" date="2023-07" db="EMBL/GenBank/DDBJ databases">
        <title>Sequencing the genomes of 1000 actinobacteria strains.</title>
        <authorList>
            <person name="Klenk H.-P."/>
        </authorList>
    </citation>
    <scope>NUCLEOTIDE SEQUENCE [LARGE SCALE GENOMIC DNA]</scope>
    <source>
        <strain evidence="8 9">DSM 14785</strain>
    </source>
</reference>
<gene>
    <name evidence="8" type="ORF">JO380_000028</name>
</gene>
<evidence type="ECO:0000256" key="1">
    <source>
        <dbReference type="ARBA" id="ARBA00001033"/>
    </source>
</evidence>
<evidence type="ECO:0000313" key="8">
    <source>
        <dbReference type="EMBL" id="MDQ0423647.1"/>
    </source>
</evidence>
<evidence type="ECO:0000256" key="3">
    <source>
        <dbReference type="ARBA" id="ARBA00009759"/>
    </source>
</evidence>
<dbReference type="EC" id="3.1.3.25" evidence="7"/>
<dbReference type="CDD" id="cd01639">
    <property type="entry name" value="IMPase"/>
    <property type="match status" value="1"/>
</dbReference>
<dbReference type="PANTHER" id="PTHR20854">
    <property type="entry name" value="INOSITOL MONOPHOSPHATASE"/>
    <property type="match status" value="1"/>
</dbReference>
<dbReference type="GO" id="GO:0052834">
    <property type="term" value="F:inositol monophosphate phosphatase activity"/>
    <property type="evidence" value="ECO:0007669"/>
    <property type="project" value="UniProtKB-EC"/>
</dbReference>
<dbReference type="InterPro" id="IPR020550">
    <property type="entry name" value="Inositol_monophosphatase_CS"/>
</dbReference>
<name>A0ABU0GE59_9CELL</name>
<dbReference type="PRINTS" id="PR00377">
    <property type="entry name" value="IMPHPHTASES"/>
</dbReference>
<evidence type="ECO:0000256" key="6">
    <source>
        <dbReference type="ARBA" id="ARBA00022842"/>
    </source>
</evidence>
<proteinExistence type="inferred from homology"/>
<evidence type="ECO:0000256" key="4">
    <source>
        <dbReference type="ARBA" id="ARBA00022723"/>
    </source>
</evidence>
<organism evidence="8 9">
    <name type="scientific">Cellulomonas iranensis</name>
    <dbReference type="NCBI Taxonomy" id="76862"/>
    <lineage>
        <taxon>Bacteria</taxon>
        <taxon>Bacillati</taxon>
        <taxon>Actinomycetota</taxon>
        <taxon>Actinomycetes</taxon>
        <taxon>Micrococcales</taxon>
        <taxon>Cellulomonadaceae</taxon>
        <taxon>Cellulomonas</taxon>
    </lineage>
</organism>
<keyword evidence="9" id="KW-1185">Reference proteome</keyword>
<sequence length="276" mass="28208">MTVPAAPSVTELVAVAEEVARAAGRLVHDGRPETVGVAATKSSAVDVVTAMDLASEDLVRRTLARLRPDDAVLGEEGGSTAGTSGVTWVVDPIDGTVNYLYGLPAYAVSVAAVAGDPDPATWTVLAGCVHAPATGETWTAARGHGARLDGRPLALTTAPPLDRCLVGTGFGYVADRRRGQARVLAALLPQVRDVRRIGAAAIDLCQVATGRLDLYYERGLQPWDLAAASLVVQEAGGVVQGLRGAPAGSAMTVAGAAARVGELTTLLEDLDADTGP</sequence>
<evidence type="ECO:0000313" key="9">
    <source>
        <dbReference type="Proteomes" id="UP001240250"/>
    </source>
</evidence>
<comment type="caution">
    <text evidence="8">The sequence shown here is derived from an EMBL/GenBank/DDBJ whole genome shotgun (WGS) entry which is preliminary data.</text>
</comment>
<comment type="similarity">
    <text evidence="3 7">Belongs to the inositol monophosphatase superfamily.</text>
</comment>
<dbReference type="Gene3D" id="3.40.190.80">
    <property type="match status" value="1"/>
</dbReference>